<reference evidence="1 2" key="1">
    <citation type="journal article" date="2022" name="Plant J.">
        <title>Chromosome-level genome of Camellia lanceoleosa provides a valuable resource for understanding genome evolution and self-incompatibility.</title>
        <authorList>
            <person name="Gong W."/>
            <person name="Xiao S."/>
            <person name="Wang L."/>
            <person name="Liao Z."/>
            <person name="Chang Y."/>
            <person name="Mo W."/>
            <person name="Hu G."/>
            <person name="Li W."/>
            <person name="Zhao G."/>
            <person name="Zhu H."/>
            <person name="Hu X."/>
            <person name="Ji K."/>
            <person name="Xiang X."/>
            <person name="Song Q."/>
            <person name="Yuan D."/>
            <person name="Jin S."/>
            <person name="Zhang L."/>
        </authorList>
    </citation>
    <scope>NUCLEOTIDE SEQUENCE [LARGE SCALE GENOMIC DNA]</scope>
    <source>
        <strain evidence="1">SQ_2022a</strain>
    </source>
</reference>
<protein>
    <submittedName>
        <fullName evidence="1">Uncharacterized protein</fullName>
    </submittedName>
</protein>
<dbReference type="EMBL" id="CM045772">
    <property type="protein sequence ID" value="KAI7986045.1"/>
    <property type="molecule type" value="Genomic_DNA"/>
</dbReference>
<name>A0ACC0FBK8_9ERIC</name>
<comment type="caution">
    <text evidence="1">The sequence shown here is derived from an EMBL/GenBank/DDBJ whole genome shotgun (WGS) entry which is preliminary data.</text>
</comment>
<keyword evidence="2" id="KW-1185">Reference proteome</keyword>
<evidence type="ECO:0000313" key="1">
    <source>
        <dbReference type="EMBL" id="KAI7986045.1"/>
    </source>
</evidence>
<accession>A0ACC0FBK8</accession>
<organism evidence="1 2">
    <name type="scientific">Camellia lanceoleosa</name>
    <dbReference type="NCBI Taxonomy" id="1840588"/>
    <lineage>
        <taxon>Eukaryota</taxon>
        <taxon>Viridiplantae</taxon>
        <taxon>Streptophyta</taxon>
        <taxon>Embryophyta</taxon>
        <taxon>Tracheophyta</taxon>
        <taxon>Spermatophyta</taxon>
        <taxon>Magnoliopsida</taxon>
        <taxon>eudicotyledons</taxon>
        <taxon>Gunneridae</taxon>
        <taxon>Pentapetalae</taxon>
        <taxon>asterids</taxon>
        <taxon>Ericales</taxon>
        <taxon>Theaceae</taxon>
        <taxon>Camellia</taxon>
    </lineage>
</organism>
<sequence length="130" mass="14202">MIRVAIAEDGFSGFSGGGWYCRWVSSAGVGFLLLAWGGCRCVDWFHWSWRWLLVTVLSLSVVCHWIVFSSSVVATVCHCQWSVWCTVKEVACYELSDSSVGAGGLLAFWLVGSLHPSPATEPFPPVIPCA</sequence>
<gene>
    <name evidence="1" type="ORF">LOK49_LG14G01604</name>
</gene>
<evidence type="ECO:0000313" key="2">
    <source>
        <dbReference type="Proteomes" id="UP001060215"/>
    </source>
</evidence>
<dbReference type="Proteomes" id="UP001060215">
    <property type="component" value="Chromosome 15"/>
</dbReference>
<proteinExistence type="predicted"/>